<accession>A0ABP9CG32</accession>
<evidence type="ECO:0000256" key="1">
    <source>
        <dbReference type="SAM" id="MobiDB-lite"/>
    </source>
</evidence>
<dbReference type="EMBL" id="BAABKQ010000001">
    <property type="protein sequence ID" value="GAA4809706.1"/>
    <property type="molecule type" value="Genomic_DNA"/>
</dbReference>
<protein>
    <submittedName>
        <fullName evidence="2">Uncharacterized protein</fullName>
    </submittedName>
</protein>
<dbReference type="RefSeq" id="WP_200170733.1">
    <property type="nucleotide sequence ID" value="NZ_BAABKQ010000001.1"/>
</dbReference>
<gene>
    <name evidence="2" type="ORF">GCM10023353_12210</name>
</gene>
<feature type="region of interest" description="Disordered" evidence="1">
    <location>
        <begin position="45"/>
        <end position="64"/>
    </location>
</feature>
<dbReference type="Proteomes" id="UP001500839">
    <property type="component" value="Unassembled WGS sequence"/>
</dbReference>
<organism evidence="2 3">
    <name type="scientific">Tomitella cavernea</name>
    <dbReference type="NCBI Taxonomy" id="1387982"/>
    <lineage>
        <taxon>Bacteria</taxon>
        <taxon>Bacillati</taxon>
        <taxon>Actinomycetota</taxon>
        <taxon>Actinomycetes</taxon>
        <taxon>Mycobacteriales</taxon>
        <taxon>Tomitella</taxon>
    </lineage>
</organism>
<reference evidence="3" key="1">
    <citation type="journal article" date="2019" name="Int. J. Syst. Evol. Microbiol.">
        <title>The Global Catalogue of Microorganisms (GCM) 10K type strain sequencing project: providing services to taxonomists for standard genome sequencing and annotation.</title>
        <authorList>
            <consortium name="The Broad Institute Genomics Platform"/>
            <consortium name="The Broad Institute Genome Sequencing Center for Infectious Disease"/>
            <person name="Wu L."/>
            <person name="Ma J."/>
        </authorList>
    </citation>
    <scope>NUCLEOTIDE SEQUENCE [LARGE SCALE GENOMIC DNA]</scope>
    <source>
        <strain evidence="3">JCM 18542</strain>
    </source>
</reference>
<evidence type="ECO:0000313" key="2">
    <source>
        <dbReference type="EMBL" id="GAA4809706.1"/>
    </source>
</evidence>
<sequence length="105" mass="10859">MEAGRATLVMGVVGGFAGEARCYRMDPPLAGHEFVTVFTSVGPVDQRTGEPSQQETVVVPSHGPERGGAAKIMVRLPGSISGFASHAYALFVAGYALEEAADGHA</sequence>
<proteinExistence type="predicted"/>
<keyword evidence="3" id="KW-1185">Reference proteome</keyword>
<comment type="caution">
    <text evidence="2">The sequence shown here is derived from an EMBL/GenBank/DDBJ whole genome shotgun (WGS) entry which is preliminary data.</text>
</comment>
<evidence type="ECO:0000313" key="3">
    <source>
        <dbReference type="Proteomes" id="UP001500839"/>
    </source>
</evidence>
<name>A0ABP9CG32_9ACTN</name>